<feature type="compositionally biased region" description="Gly residues" evidence="1">
    <location>
        <begin position="76"/>
        <end position="85"/>
    </location>
</feature>
<evidence type="ECO:0000256" key="1">
    <source>
        <dbReference type="SAM" id="MobiDB-lite"/>
    </source>
</evidence>
<evidence type="ECO:0000313" key="3">
    <source>
        <dbReference type="Proteomes" id="UP001219355"/>
    </source>
</evidence>
<organism evidence="2 3">
    <name type="scientific">Emydomyces testavorans</name>
    <dbReference type="NCBI Taxonomy" id="2070801"/>
    <lineage>
        <taxon>Eukaryota</taxon>
        <taxon>Fungi</taxon>
        <taxon>Dikarya</taxon>
        <taxon>Ascomycota</taxon>
        <taxon>Pezizomycotina</taxon>
        <taxon>Eurotiomycetes</taxon>
        <taxon>Eurotiomycetidae</taxon>
        <taxon>Onygenales</taxon>
        <taxon>Nannizziopsiaceae</taxon>
        <taxon>Emydomyces</taxon>
    </lineage>
</organism>
<name>A0AAF0DDK6_9EURO</name>
<dbReference type="EMBL" id="CP120627">
    <property type="protein sequence ID" value="WEW56358.1"/>
    <property type="molecule type" value="Genomic_DNA"/>
</dbReference>
<reference evidence="2" key="1">
    <citation type="submission" date="2023-03" db="EMBL/GenBank/DDBJ databases">
        <title>Emydomyces testavorans Genome Sequence.</title>
        <authorList>
            <person name="Hoyer L."/>
        </authorList>
    </citation>
    <scope>NUCLEOTIDE SEQUENCE</scope>
    <source>
        <strain evidence="2">16-2883</strain>
    </source>
</reference>
<dbReference type="AlphaFoldDB" id="A0AAF0DDK6"/>
<evidence type="ECO:0000313" key="2">
    <source>
        <dbReference type="EMBL" id="WEW56358.1"/>
    </source>
</evidence>
<accession>A0AAF0DDK6</accession>
<sequence>MQVINGNLAGRCCVPVKNNKRDNNDRAAAMHLHARSHVVARDDGIESCPQGQVAVPVAAPDYDKQIADLMGKGKGKGGGGGGNPVSGGVDKGNPLALAGAMGILAAAGM</sequence>
<proteinExistence type="predicted"/>
<dbReference type="Proteomes" id="UP001219355">
    <property type="component" value="Chromosome 1"/>
</dbReference>
<feature type="region of interest" description="Disordered" evidence="1">
    <location>
        <begin position="70"/>
        <end position="91"/>
    </location>
</feature>
<gene>
    <name evidence="2" type="ORF">PRK78_001801</name>
</gene>
<keyword evidence="3" id="KW-1185">Reference proteome</keyword>
<protein>
    <submittedName>
        <fullName evidence="2">Uncharacterized protein</fullName>
    </submittedName>
</protein>